<protein>
    <submittedName>
        <fullName evidence="1">Uncharacterized protein</fullName>
    </submittedName>
</protein>
<organism evidence="1 2">
    <name type="scientific">Pseudescherichia vulneris NBRC 102420</name>
    <dbReference type="NCBI Taxonomy" id="1115515"/>
    <lineage>
        <taxon>Bacteria</taxon>
        <taxon>Pseudomonadati</taxon>
        <taxon>Pseudomonadota</taxon>
        <taxon>Gammaproteobacteria</taxon>
        <taxon>Enterobacterales</taxon>
        <taxon>Enterobacteriaceae</taxon>
        <taxon>Pseudescherichia</taxon>
    </lineage>
</organism>
<dbReference type="RefSeq" id="WP_042390492.1">
    <property type="nucleotide sequence ID" value="NZ_BBMZ01000008.1"/>
</dbReference>
<dbReference type="AlphaFoldDB" id="A0A090V3K9"/>
<dbReference type="EMBL" id="BBMZ01000008">
    <property type="protein sequence ID" value="GAL57854.1"/>
    <property type="molecule type" value="Genomic_DNA"/>
</dbReference>
<dbReference type="eggNOG" id="ENOG5031ZSA">
    <property type="taxonomic scope" value="Bacteria"/>
</dbReference>
<gene>
    <name evidence="1" type="ORF">EV102420_08_03170</name>
</gene>
<sequence length="186" mass="22088">MRVYDVDMVSNLVEEFFKTKEVREIMHYVISYKLNDWEKWFQIKFAHFIHQKNEYIVEREVTAYLDTMLFPDSSHVKIDLVLREQDPLFSKGFIFIEVKCTKKASALIKGLKEDKDKIKAIKKCEYRKRSFVGIGFYLLCDPETSDRMDSYVTTKLKGTHELFNICKCSQQSKCKCEFKKIGVVIY</sequence>
<evidence type="ECO:0000313" key="2">
    <source>
        <dbReference type="Proteomes" id="UP000029462"/>
    </source>
</evidence>
<dbReference type="OrthoDB" id="6874078at2"/>
<accession>A0A090V3K9</accession>
<reference evidence="1 2" key="1">
    <citation type="submission" date="2014-09" db="EMBL/GenBank/DDBJ databases">
        <title>Whole genome shotgun sequence of Escherichia vulneris NBRC 102420.</title>
        <authorList>
            <person name="Yoshida Y."/>
            <person name="Hosoyama A."/>
            <person name="Tsuchikane K."/>
            <person name="Ohji S."/>
            <person name="Ichikawa N."/>
            <person name="Kimura A."/>
            <person name="Yamazoe A."/>
            <person name="Ezaki T."/>
            <person name="Fujita N."/>
        </authorList>
    </citation>
    <scope>NUCLEOTIDE SEQUENCE [LARGE SCALE GENOMIC DNA]</scope>
    <source>
        <strain evidence="1 2">NBRC 102420</strain>
    </source>
</reference>
<dbReference type="Proteomes" id="UP000029462">
    <property type="component" value="Unassembled WGS sequence"/>
</dbReference>
<evidence type="ECO:0000313" key="1">
    <source>
        <dbReference type="EMBL" id="GAL57854.1"/>
    </source>
</evidence>
<name>A0A090V3K9_PSEVU</name>
<proteinExistence type="predicted"/>
<dbReference type="STRING" id="1115515.EV102420_08_03170"/>
<keyword evidence="2" id="KW-1185">Reference proteome</keyword>
<comment type="caution">
    <text evidence="1">The sequence shown here is derived from an EMBL/GenBank/DDBJ whole genome shotgun (WGS) entry which is preliminary data.</text>
</comment>